<dbReference type="Proteomes" id="UP000317685">
    <property type="component" value="Unassembled WGS sequence"/>
</dbReference>
<gene>
    <name evidence="2" type="ORF">FHU34_111492</name>
</gene>
<dbReference type="EMBL" id="VIWZ01000001">
    <property type="protein sequence ID" value="TWG16166.1"/>
    <property type="molecule type" value="Genomic_DNA"/>
</dbReference>
<evidence type="ECO:0000313" key="2">
    <source>
        <dbReference type="EMBL" id="TWG16166.1"/>
    </source>
</evidence>
<evidence type="ECO:0008006" key="4">
    <source>
        <dbReference type="Google" id="ProtNLM"/>
    </source>
</evidence>
<feature type="region of interest" description="Disordered" evidence="1">
    <location>
        <begin position="21"/>
        <end position="42"/>
    </location>
</feature>
<dbReference type="RefSeq" id="WP_145779297.1">
    <property type="nucleotide sequence ID" value="NZ_VIWZ01000001.1"/>
</dbReference>
<protein>
    <recommendedName>
        <fullName evidence="4">Lipoprotein</fullName>
    </recommendedName>
</protein>
<dbReference type="PROSITE" id="PS51257">
    <property type="entry name" value="PROKAR_LIPOPROTEIN"/>
    <property type="match status" value="1"/>
</dbReference>
<organism evidence="2 3">
    <name type="scientific">Micromonospora taraxaci</name>
    <dbReference type="NCBI Taxonomy" id="1316803"/>
    <lineage>
        <taxon>Bacteria</taxon>
        <taxon>Bacillati</taxon>
        <taxon>Actinomycetota</taxon>
        <taxon>Actinomycetes</taxon>
        <taxon>Micromonosporales</taxon>
        <taxon>Micromonosporaceae</taxon>
        <taxon>Micromonospora</taxon>
    </lineage>
</organism>
<evidence type="ECO:0000256" key="1">
    <source>
        <dbReference type="SAM" id="MobiDB-lite"/>
    </source>
</evidence>
<evidence type="ECO:0000313" key="3">
    <source>
        <dbReference type="Proteomes" id="UP000317685"/>
    </source>
</evidence>
<name>A0A561VX26_9ACTN</name>
<reference evidence="2 3" key="1">
    <citation type="submission" date="2019-06" db="EMBL/GenBank/DDBJ databases">
        <title>Sequencing the genomes of 1000 actinobacteria strains.</title>
        <authorList>
            <person name="Klenk H.-P."/>
        </authorList>
    </citation>
    <scope>NUCLEOTIDE SEQUENCE [LARGE SCALE GENOMIC DNA]</scope>
    <source>
        <strain evidence="2 3">DSM 45885</strain>
    </source>
</reference>
<sequence length="158" mass="17361">MDRLRAATLSVTVVLAAAGCTKEDDVPNPPPPSPAVSQSPDAPAVRLVETDQADLHLWVSNQSFKDDPVALAVSIDGSEIVDRLFAVEHQHNWVLFPVRVAPGHHVVRIVAGTGVEKQERFTMPETGRRYAAIDYGNAMDERQRHVNWFIQSTPIGFA</sequence>
<dbReference type="AlphaFoldDB" id="A0A561VX26"/>
<comment type="caution">
    <text evidence="2">The sequence shown here is derived from an EMBL/GenBank/DDBJ whole genome shotgun (WGS) entry which is preliminary data.</text>
</comment>
<proteinExistence type="predicted"/>
<dbReference type="GeneID" id="300127109"/>
<dbReference type="OrthoDB" id="4857979at2"/>
<keyword evidence="3" id="KW-1185">Reference proteome</keyword>
<accession>A0A561VX26</accession>